<dbReference type="InterPro" id="IPR052768">
    <property type="entry name" value="RBM25"/>
</dbReference>
<dbReference type="SUPFAM" id="SSF54928">
    <property type="entry name" value="RNA-binding domain, RBD"/>
    <property type="match status" value="1"/>
</dbReference>
<feature type="compositionally biased region" description="Basic and acidic residues" evidence="1">
    <location>
        <begin position="388"/>
        <end position="405"/>
    </location>
</feature>
<evidence type="ECO:0000313" key="4">
    <source>
        <dbReference type="Proteomes" id="UP001145021"/>
    </source>
</evidence>
<dbReference type="InterPro" id="IPR034268">
    <property type="entry name" value="RBM25_RRM"/>
</dbReference>
<dbReference type="Pfam" id="PF01480">
    <property type="entry name" value="PWI"/>
    <property type="match status" value="1"/>
</dbReference>
<dbReference type="Gene3D" id="1.20.1390.10">
    <property type="entry name" value="PWI domain"/>
    <property type="match status" value="1"/>
</dbReference>
<dbReference type="GO" id="GO:0003729">
    <property type="term" value="F:mRNA binding"/>
    <property type="evidence" value="ECO:0007669"/>
    <property type="project" value="TreeGrafter"/>
</dbReference>
<dbReference type="InterPro" id="IPR012677">
    <property type="entry name" value="Nucleotide-bd_a/b_plait_sf"/>
</dbReference>
<feature type="domain" description="PWI" evidence="2">
    <location>
        <begin position="458"/>
        <end position="554"/>
    </location>
</feature>
<dbReference type="InterPro" id="IPR000504">
    <property type="entry name" value="RRM_dom"/>
</dbReference>
<feature type="region of interest" description="Disordered" evidence="1">
    <location>
        <begin position="388"/>
        <end position="434"/>
    </location>
</feature>
<dbReference type="Pfam" id="PF00076">
    <property type="entry name" value="RRM_1"/>
    <property type="match status" value="1"/>
</dbReference>
<dbReference type="Proteomes" id="UP001145021">
    <property type="component" value="Unassembled WGS sequence"/>
</dbReference>
<reference evidence="3" key="1">
    <citation type="submission" date="2022-07" db="EMBL/GenBank/DDBJ databases">
        <title>Phylogenomic reconstructions and comparative analyses of Kickxellomycotina fungi.</title>
        <authorList>
            <person name="Reynolds N.K."/>
            <person name="Stajich J.E."/>
            <person name="Barry K."/>
            <person name="Grigoriev I.V."/>
            <person name="Crous P."/>
            <person name="Smith M.E."/>
        </authorList>
    </citation>
    <scope>NUCLEOTIDE SEQUENCE</scope>
    <source>
        <strain evidence="3">NBRC 105413</strain>
    </source>
</reference>
<dbReference type="Gene3D" id="3.30.70.330">
    <property type="match status" value="1"/>
</dbReference>
<dbReference type="AlphaFoldDB" id="A0A9W7XKC1"/>
<dbReference type="InterPro" id="IPR035979">
    <property type="entry name" value="RBD_domain_sf"/>
</dbReference>
<evidence type="ECO:0000313" key="3">
    <source>
        <dbReference type="EMBL" id="KAJ1644633.1"/>
    </source>
</evidence>
<dbReference type="InterPro" id="IPR002483">
    <property type="entry name" value="PWI_dom"/>
</dbReference>
<dbReference type="PANTHER" id="PTHR18806:SF4">
    <property type="entry name" value="RNA-BINDING PROTEIN 25"/>
    <property type="match status" value="1"/>
</dbReference>
<feature type="compositionally biased region" description="Acidic residues" evidence="1">
    <location>
        <begin position="270"/>
        <end position="291"/>
    </location>
</feature>
<evidence type="ECO:0000259" key="2">
    <source>
        <dbReference type="PROSITE" id="PS51025"/>
    </source>
</evidence>
<sequence>MSPYRPPPLDSYNSPPRNMPPSYGGNNSGGNGGRRRQQGSRHDHVNPFGSPDSFIAGADEHNRLHSAEAEVADRLALSRPVSAFVAGIDNHIDDDWVKKILEKCGSLKTWKRALDIDDKPLSFGFCEFEDVKGAACAMRVLGSGGDSQSKGLILPPAKVDAQSKLLIFKVDNGFLRACESLNGQPDKEGEDAQTDDSRIRESVEQIIKELGVFLKDHADDIADRDDQADKNGSLEAGDESVDERGSSGPLKSALDKNSRTNASGSSANDIESDPEADLPYENEPFSLEDEEKWERDQAKRYRYERFVLAAEDYEYRLAKEQAERENRIERNALRELDRMEDRQSARDVMAEILSKWDDSREESLCEHEYYRDRERWWHRRKASRAKEVALDKEDREREDRDRQTETDAVSDARSQHHNSLKANAGLTSTAESEQLTKDMSAASIKSPAVSDSIPTDAAALFKWPVKWGFIDDTLIQEIIEPVTRKRLTQYLGAESDDGSIDDLAEFVIGHISEHKPPEELAQELEMVLVEESPVFVSYVWRALVQETERRAHSA</sequence>
<dbReference type="GO" id="GO:0005681">
    <property type="term" value="C:spliceosomal complex"/>
    <property type="evidence" value="ECO:0007669"/>
    <property type="project" value="TreeGrafter"/>
</dbReference>
<dbReference type="CDD" id="cd12446">
    <property type="entry name" value="RRM_RBM25"/>
    <property type="match status" value="1"/>
</dbReference>
<keyword evidence="4" id="KW-1185">Reference proteome</keyword>
<comment type="caution">
    <text evidence="3">The sequence shown here is derived from an EMBL/GenBank/DDBJ whole genome shotgun (WGS) entry which is preliminary data.</text>
</comment>
<feature type="compositionally biased region" description="Polar residues" evidence="1">
    <location>
        <begin position="259"/>
        <end position="269"/>
    </location>
</feature>
<feature type="region of interest" description="Disordered" evidence="1">
    <location>
        <begin position="1"/>
        <end position="56"/>
    </location>
</feature>
<dbReference type="PROSITE" id="PS51025">
    <property type="entry name" value="PWI"/>
    <property type="match status" value="1"/>
</dbReference>
<name>A0A9W7XKC1_9FUNG</name>
<gene>
    <name evidence="3" type="ORF">LPJ64_003709</name>
</gene>
<feature type="region of interest" description="Disordered" evidence="1">
    <location>
        <begin position="223"/>
        <end position="294"/>
    </location>
</feature>
<dbReference type="EMBL" id="JANBOH010000152">
    <property type="protein sequence ID" value="KAJ1644633.1"/>
    <property type="molecule type" value="Genomic_DNA"/>
</dbReference>
<organism evidence="3 4">
    <name type="scientific">Coemansia asiatica</name>
    <dbReference type="NCBI Taxonomy" id="1052880"/>
    <lineage>
        <taxon>Eukaryota</taxon>
        <taxon>Fungi</taxon>
        <taxon>Fungi incertae sedis</taxon>
        <taxon>Zoopagomycota</taxon>
        <taxon>Kickxellomycotina</taxon>
        <taxon>Kickxellomycetes</taxon>
        <taxon>Kickxellales</taxon>
        <taxon>Kickxellaceae</taxon>
        <taxon>Coemansia</taxon>
    </lineage>
</organism>
<protein>
    <recommendedName>
        <fullName evidence="2">PWI domain-containing protein</fullName>
    </recommendedName>
</protein>
<feature type="region of interest" description="Disordered" evidence="1">
    <location>
        <begin position="180"/>
        <end position="200"/>
    </location>
</feature>
<evidence type="ECO:0000256" key="1">
    <source>
        <dbReference type="SAM" id="MobiDB-lite"/>
    </source>
</evidence>
<dbReference type="PANTHER" id="PTHR18806">
    <property type="entry name" value="RBM25 PROTEIN"/>
    <property type="match status" value="1"/>
</dbReference>
<dbReference type="SMART" id="SM00311">
    <property type="entry name" value="PWI"/>
    <property type="match status" value="1"/>
</dbReference>
<accession>A0A9W7XKC1</accession>
<proteinExistence type="predicted"/>